<proteinExistence type="predicted"/>
<dbReference type="AlphaFoldDB" id="A0AAW0GB34"/>
<dbReference type="InterPro" id="IPR023298">
    <property type="entry name" value="ATPase_P-typ_TM_dom_sf"/>
</dbReference>
<protein>
    <submittedName>
        <fullName evidence="2">Uncharacterized protein</fullName>
    </submittedName>
</protein>
<dbReference type="Gene3D" id="1.20.1110.10">
    <property type="entry name" value="Calcium-transporting ATPase, transmembrane domain"/>
    <property type="match status" value="1"/>
</dbReference>
<keyword evidence="1" id="KW-0812">Transmembrane</keyword>
<dbReference type="SUPFAM" id="SSF81665">
    <property type="entry name" value="Calcium ATPase, transmembrane domain M"/>
    <property type="match status" value="1"/>
</dbReference>
<accession>A0AAW0GB34</accession>
<dbReference type="Proteomes" id="UP001385951">
    <property type="component" value="Unassembled WGS sequence"/>
</dbReference>
<sequence>MYLSFCFQVFAVKAKFSYPFGKSIVGNYYNFLGILVGACLGIFITYTLLLHVVFGGSVHLSPLYWLIPVPFGVLLLVWASIRVVLMRKSIKHSRVKDIKDPMIPNNENDEYEIETLTLILRNGFHDQTRSNAQRQTHFTNGTNISNICLIRTPL</sequence>
<name>A0AAW0GB34_9APHY</name>
<keyword evidence="1" id="KW-0472">Membrane</keyword>
<keyword evidence="3" id="KW-1185">Reference proteome</keyword>
<organism evidence="2 3">
    <name type="scientific">Cerrena zonata</name>
    <dbReference type="NCBI Taxonomy" id="2478898"/>
    <lineage>
        <taxon>Eukaryota</taxon>
        <taxon>Fungi</taxon>
        <taxon>Dikarya</taxon>
        <taxon>Basidiomycota</taxon>
        <taxon>Agaricomycotina</taxon>
        <taxon>Agaricomycetes</taxon>
        <taxon>Polyporales</taxon>
        <taxon>Cerrenaceae</taxon>
        <taxon>Cerrena</taxon>
    </lineage>
</organism>
<feature type="transmembrane region" description="Helical" evidence="1">
    <location>
        <begin position="63"/>
        <end position="85"/>
    </location>
</feature>
<gene>
    <name evidence="2" type="ORF">QCA50_007533</name>
</gene>
<comment type="caution">
    <text evidence="2">The sequence shown here is derived from an EMBL/GenBank/DDBJ whole genome shotgun (WGS) entry which is preliminary data.</text>
</comment>
<keyword evidence="1" id="KW-1133">Transmembrane helix</keyword>
<feature type="transmembrane region" description="Helical" evidence="1">
    <location>
        <begin position="28"/>
        <end position="51"/>
    </location>
</feature>
<reference evidence="2 3" key="1">
    <citation type="submission" date="2022-09" db="EMBL/GenBank/DDBJ databases">
        <authorList>
            <person name="Palmer J.M."/>
        </authorList>
    </citation>
    <scope>NUCLEOTIDE SEQUENCE [LARGE SCALE GENOMIC DNA]</scope>
    <source>
        <strain evidence="2 3">DSM 7382</strain>
    </source>
</reference>
<dbReference type="EMBL" id="JASBNA010000009">
    <property type="protein sequence ID" value="KAK7688844.1"/>
    <property type="molecule type" value="Genomic_DNA"/>
</dbReference>
<evidence type="ECO:0000256" key="1">
    <source>
        <dbReference type="SAM" id="Phobius"/>
    </source>
</evidence>
<evidence type="ECO:0000313" key="3">
    <source>
        <dbReference type="Proteomes" id="UP001385951"/>
    </source>
</evidence>
<evidence type="ECO:0000313" key="2">
    <source>
        <dbReference type="EMBL" id="KAK7688844.1"/>
    </source>
</evidence>